<name>A0ABT5UDE9_9GAMM</name>
<comment type="caution">
    <text evidence="1">The sequence shown here is derived from an EMBL/GenBank/DDBJ whole genome shotgun (WGS) entry which is preliminary data.</text>
</comment>
<dbReference type="RefSeq" id="WP_274690357.1">
    <property type="nucleotide sequence ID" value="NZ_JAPMOU010000027.1"/>
</dbReference>
<evidence type="ECO:0000313" key="1">
    <source>
        <dbReference type="EMBL" id="MDE1464026.1"/>
    </source>
</evidence>
<proteinExistence type="predicted"/>
<dbReference type="EMBL" id="JAPMOU010000027">
    <property type="protein sequence ID" value="MDE1464026.1"/>
    <property type="molecule type" value="Genomic_DNA"/>
</dbReference>
<gene>
    <name evidence="1" type="ORF">ORQ98_18895</name>
</gene>
<dbReference type="Proteomes" id="UP001528823">
    <property type="component" value="Unassembled WGS sequence"/>
</dbReference>
<organism evidence="1 2">
    <name type="scientific">Spartinivicinus poritis</name>
    <dbReference type="NCBI Taxonomy" id="2994640"/>
    <lineage>
        <taxon>Bacteria</taxon>
        <taxon>Pseudomonadati</taxon>
        <taxon>Pseudomonadota</taxon>
        <taxon>Gammaproteobacteria</taxon>
        <taxon>Oceanospirillales</taxon>
        <taxon>Zooshikellaceae</taxon>
        <taxon>Spartinivicinus</taxon>
    </lineage>
</organism>
<sequence>MPAISIKRLMLIIGLLFWLPPGVALECFTLSPSKQESNNAFMPITSSILSAAEQKKVKLLFENLEGNWRGTAKGYRCLGTSKSPKIDKSNYKVDFRVSEFSQGDLEINSSLDDQTKGESIQEYIRLYSSKDYLRIETNNKAGDVEINKLSSTAVEFVQKIRIQGLRKETIRRFAIHGSHLTVDYEFYSQDVLARKIIYQLKK</sequence>
<keyword evidence="2" id="KW-1185">Reference proteome</keyword>
<accession>A0ABT5UDE9</accession>
<reference evidence="1 2" key="1">
    <citation type="submission" date="2022-11" db="EMBL/GenBank/DDBJ databases">
        <title>Spartinivicinus poritis sp. nov., isolated from scleractinian coral Porites lutea.</title>
        <authorList>
            <person name="Zhang G."/>
            <person name="Cai L."/>
            <person name="Wei Q."/>
        </authorList>
    </citation>
    <scope>NUCLEOTIDE SEQUENCE [LARGE SCALE GENOMIC DNA]</scope>
    <source>
        <strain evidence="1 2">A2-2</strain>
    </source>
</reference>
<evidence type="ECO:0000313" key="2">
    <source>
        <dbReference type="Proteomes" id="UP001528823"/>
    </source>
</evidence>
<protein>
    <submittedName>
        <fullName evidence="1">Uncharacterized protein</fullName>
    </submittedName>
</protein>